<dbReference type="RefSeq" id="WP_024543912.1">
    <property type="nucleotide sequence ID" value="NZ_BPLV01000001.1"/>
</dbReference>
<dbReference type="EMBL" id="LR214939">
    <property type="protein sequence ID" value="VEU56655.1"/>
    <property type="molecule type" value="Genomic_DNA"/>
</dbReference>
<accession>A0A448ZZK0</accession>
<protein>
    <submittedName>
        <fullName evidence="1">Uncharacterized protein</fullName>
    </submittedName>
</protein>
<organism evidence="1">
    <name type="scientific">Metamycoplasma salivarium</name>
    <name type="common">Mycoplasma salivarium</name>
    <dbReference type="NCBI Taxonomy" id="2124"/>
    <lineage>
        <taxon>Bacteria</taxon>
        <taxon>Bacillati</taxon>
        <taxon>Mycoplasmatota</taxon>
        <taxon>Mycoplasmoidales</taxon>
        <taxon>Metamycoplasmataceae</taxon>
        <taxon>Metamycoplasma</taxon>
    </lineage>
</organism>
<dbReference type="AlphaFoldDB" id="A0A448ZZK0"/>
<geneLocation type="plasmid" evidence="1">
    <name>2</name>
</geneLocation>
<evidence type="ECO:0000313" key="1">
    <source>
        <dbReference type="EMBL" id="VEU56655.1"/>
    </source>
</evidence>
<name>A0A448ZZK0_METSV</name>
<keyword evidence="1" id="KW-0614">Plasmid</keyword>
<gene>
    <name evidence="1" type="ORF">NCTC10113_01570</name>
</gene>
<proteinExistence type="predicted"/>
<sequence length="116" mass="13588">MEKNKKINIYTEDRKLQLKNQETGELFVCYAMFSLNEFGEQYIVYTDGFTIVQISKIVDDNFEIITDDKELEIFEPYVEEFLLNNQIKTLDGKKLLTESIEEAYEANVGPIDEDIN</sequence>
<reference evidence="1" key="1">
    <citation type="submission" date="2019-01" db="EMBL/GenBank/DDBJ databases">
        <authorList>
            <consortium name="Pathogen Informatics"/>
        </authorList>
    </citation>
    <scope>NUCLEOTIDE SEQUENCE [LARGE SCALE GENOMIC DNA]</scope>
    <source>
        <strain evidence="1">NCTC10113</strain>
    </source>
</reference>